<feature type="transmembrane region" description="Helical" evidence="1">
    <location>
        <begin position="41"/>
        <end position="61"/>
    </location>
</feature>
<proteinExistence type="predicted"/>
<evidence type="ECO:0000256" key="1">
    <source>
        <dbReference type="SAM" id="Phobius"/>
    </source>
</evidence>
<gene>
    <name evidence="2" type="ORF">OCBIM_22039810mg</name>
</gene>
<feature type="transmembrane region" description="Helical" evidence="1">
    <location>
        <begin position="12"/>
        <end position="35"/>
    </location>
</feature>
<reference evidence="2" key="1">
    <citation type="submission" date="2015-07" db="EMBL/GenBank/DDBJ databases">
        <title>MeaNS - Measles Nucleotide Surveillance Program.</title>
        <authorList>
            <person name="Tran T."/>
            <person name="Druce J."/>
        </authorList>
    </citation>
    <scope>NUCLEOTIDE SEQUENCE</scope>
    <source>
        <strain evidence="2">UCB-OBI-ISO-001</strain>
        <tissue evidence="2">Gonad</tissue>
    </source>
</reference>
<sequence length="88" mass="10525">MVQIFSERIFFYNTLLKFFAHKMITCSHAFIQLLLSTASDLIYIIFLTFSIAFIYCNEIIFQQTKVIKIFRIPPHLKYRILNLVKKKS</sequence>
<keyword evidence="1" id="KW-1133">Transmembrane helix</keyword>
<dbReference type="EMBL" id="KQ423766">
    <property type="protein sequence ID" value="KOF72221.1"/>
    <property type="molecule type" value="Genomic_DNA"/>
</dbReference>
<evidence type="ECO:0000313" key="2">
    <source>
        <dbReference type="EMBL" id="KOF72221.1"/>
    </source>
</evidence>
<accession>A0A0L8G5B8</accession>
<organism evidence="2">
    <name type="scientific">Octopus bimaculoides</name>
    <name type="common">California two-spotted octopus</name>
    <dbReference type="NCBI Taxonomy" id="37653"/>
    <lineage>
        <taxon>Eukaryota</taxon>
        <taxon>Metazoa</taxon>
        <taxon>Spiralia</taxon>
        <taxon>Lophotrochozoa</taxon>
        <taxon>Mollusca</taxon>
        <taxon>Cephalopoda</taxon>
        <taxon>Coleoidea</taxon>
        <taxon>Octopodiformes</taxon>
        <taxon>Octopoda</taxon>
        <taxon>Incirrata</taxon>
        <taxon>Octopodidae</taxon>
        <taxon>Octopus</taxon>
    </lineage>
</organism>
<dbReference type="AlphaFoldDB" id="A0A0L8G5B8"/>
<keyword evidence="1" id="KW-0812">Transmembrane</keyword>
<keyword evidence="1" id="KW-0472">Membrane</keyword>
<protein>
    <submittedName>
        <fullName evidence="2">Uncharacterized protein</fullName>
    </submittedName>
</protein>
<name>A0A0L8G5B8_OCTBM</name>